<sequence>MHGFGVYCFANGHRYESAWHEGRRQGCVMYTFRNGDTQSGYWDNGVLTISTSQDTSQAGSSSTTISHAKVLNAVQEARRIAVKAVLTWMRGCTKGVSAANRAANASRVAAVKAIQKRMHDLIDDRPIQIV</sequence>
<dbReference type="AlphaFoldDB" id="A0A6L2NRF1"/>
<dbReference type="Gene3D" id="2.20.110.10">
    <property type="entry name" value="Histone H3 K4-specific methyltransferase SET7/9 N-terminal domain"/>
    <property type="match status" value="1"/>
</dbReference>
<evidence type="ECO:0000313" key="2">
    <source>
        <dbReference type="EMBL" id="GEU88670.1"/>
    </source>
</evidence>
<gene>
    <name evidence="2" type="ORF">Tci_060648</name>
</gene>
<dbReference type="GO" id="GO:0008168">
    <property type="term" value="F:methyltransferase activity"/>
    <property type="evidence" value="ECO:0007669"/>
    <property type="project" value="UniProtKB-KW"/>
</dbReference>
<keyword evidence="1" id="KW-0677">Repeat</keyword>
<reference evidence="2" key="1">
    <citation type="journal article" date="2019" name="Sci. Rep.">
        <title>Draft genome of Tanacetum cinerariifolium, the natural source of mosquito coil.</title>
        <authorList>
            <person name="Yamashiro T."/>
            <person name="Shiraishi A."/>
            <person name="Satake H."/>
            <person name="Nakayama K."/>
        </authorList>
    </citation>
    <scope>NUCLEOTIDE SEQUENCE</scope>
</reference>
<name>A0A6L2NRF1_TANCI</name>
<proteinExistence type="predicted"/>
<protein>
    <submittedName>
        <fullName evidence="2">Histone H3 K4-specific methyltransferase SET7/9 family protein</fullName>
    </submittedName>
</protein>
<keyword evidence="2" id="KW-0808">Transferase</keyword>
<dbReference type="InterPro" id="IPR003409">
    <property type="entry name" value="MORN"/>
</dbReference>
<comment type="caution">
    <text evidence="2">The sequence shown here is derived from an EMBL/GenBank/DDBJ whole genome shotgun (WGS) entry which is preliminary data.</text>
</comment>
<dbReference type="GO" id="GO:0016020">
    <property type="term" value="C:membrane"/>
    <property type="evidence" value="ECO:0007669"/>
    <property type="project" value="UniProtKB-ARBA"/>
</dbReference>
<keyword evidence="2" id="KW-0489">Methyltransferase</keyword>
<dbReference type="GO" id="GO:0032259">
    <property type="term" value="P:methylation"/>
    <property type="evidence" value="ECO:0007669"/>
    <property type="project" value="UniProtKB-KW"/>
</dbReference>
<dbReference type="Pfam" id="PF02493">
    <property type="entry name" value="MORN"/>
    <property type="match status" value="2"/>
</dbReference>
<accession>A0A6L2NRF1</accession>
<dbReference type="SUPFAM" id="SSF82185">
    <property type="entry name" value="Histone H3 K4-specific methyltransferase SET7/9 N-terminal domain"/>
    <property type="match status" value="1"/>
</dbReference>
<dbReference type="EMBL" id="BKCJ010009798">
    <property type="protein sequence ID" value="GEU88670.1"/>
    <property type="molecule type" value="Genomic_DNA"/>
</dbReference>
<evidence type="ECO:0000256" key="1">
    <source>
        <dbReference type="ARBA" id="ARBA00022737"/>
    </source>
</evidence>
<organism evidence="2">
    <name type="scientific">Tanacetum cinerariifolium</name>
    <name type="common">Dalmatian daisy</name>
    <name type="synonym">Chrysanthemum cinerariifolium</name>
    <dbReference type="NCBI Taxonomy" id="118510"/>
    <lineage>
        <taxon>Eukaryota</taxon>
        <taxon>Viridiplantae</taxon>
        <taxon>Streptophyta</taxon>
        <taxon>Embryophyta</taxon>
        <taxon>Tracheophyta</taxon>
        <taxon>Spermatophyta</taxon>
        <taxon>Magnoliopsida</taxon>
        <taxon>eudicotyledons</taxon>
        <taxon>Gunneridae</taxon>
        <taxon>Pentapetalae</taxon>
        <taxon>asterids</taxon>
        <taxon>campanulids</taxon>
        <taxon>Asterales</taxon>
        <taxon>Asteraceae</taxon>
        <taxon>Asteroideae</taxon>
        <taxon>Anthemideae</taxon>
        <taxon>Anthemidinae</taxon>
        <taxon>Tanacetum</taxon>
    </lineage>
</organism>